<accession>A0A150LJN9</accession>
<dbReference type="Proteomes" id="UP000075683">
    <property type="component" value="Unassembled WGS sequence"/>
</dbReference>
<proteinExistence type="predicted"/>
<keyword evidence="1" id="KW-0812">Transmembrane</keyword>
<organism evidence="2 4">
    <name type="scientific">Caldibacillus debilis</name>
    <dbReference type="NCBI Taxonomy" id="301148"/>
    <lineage>
        <taxon>Bacteria</taxon>
        <taxon>Bacillati</taxon>
        <taxon>Bacillota</taxon>
        <taxon>Bacilli</taxon>
        <taxon>Bacillales</taxon>
        <taxon>Bacillaceae</taxon>
        <taxon>Caldibacillus</taxon>
    </lineage>
</organism>
<evidence type="ECO:0000313" key="3">
    <source>
        <dbReference type="EMBL" id="REJ28907.1"/>
    </source>
</evidence>
<dbReference type="Gene3D" id="1.10.1760.20">
    <property type="match status" value="1"/>
</dbReference>
<dbReference type="Proteomes" id="UP000257014">
    <property type="component" value="Unassembled WGS sequence"/>
</dbReference>
<dbReference type="PANTHER" id="PTHR41324">
    <property type="entry name" value="MEMBRANE PROTEIN-RELATED"/>
    <property type="match status" value="1"/>
</dbReference>
<evidence type="ECO:0000313" key="5">
    <source>
        <dbReference type="Proteomes" id="UP000257014"/>
    </source>
</evidence>
<feature type="transmembrane region" description="Helical" evidence="1">
    <location>
        <begin position="12"/>
        <end position="43"/>
    </location>
</feature>
<dbReference type="AlphaFoldDB" id="A0A150LJN9"/>
<gene>
    <name evidence="2" type="ORF">B4135_3103</name>
    <name evidence="3" type="ORF">C6P37_06525</name>
</gene>
<evidence type="ECO:0000313" key="4">
    <source>
        <dbReference type="Proteomes" id="UP000075683"/>
    </source>
</evidence>
<dbReference type="RefSeq" id="WP_020154692.1">
    <property type="nucleotide sequence ID" value="NZ_JBAIZG010000043.1"/>
</dbReference>
<feature type="transmembrane region" description="Helical" evidence="1">
    <location>
        <begin position="245"/>
        <end position="265"/>
    </location>
</feature>
<feature type="transmembrane region" description="Helical" evidence="1">
    <location>
        <begin position="166"/>
        <end position="189"/>
    </location>
</feature>
<sequence length="312" mass="34887">MKTKQIAEGALCLAFYALLVFLFVYLPVVGTIATFFSAVPFIYLTAKYGWKFGGFFFLGSLAVSFMIGSFASLPVTVLFGLTGTVAGWTIHAKKGRGVIFACSVLAFLLNLIAQYAAAAVFFHWNAIEEMKDMIDESVEMTEKIMRATGQNMDDAQYDQLLQLSQLFSVLLPSFFVIISAAMVLIIQWVSFPAVRRMGIEIPKAVPFRELSFPKSIIWYYLAVLVLSLFVETDASSFLYQAVTNLSYILQLVFTVQGAAFLFFFFHARKVSKAVPAVLTILCLLNPLFLLILRIVGIMDLGFDLRSKIRPQR</sequence>
<dbReference type="OrthoDB" id="2987886at2"/>
<dbReference type="PANTHER" id="PTHR41324:SF1">
    <property type="entry name" value="DUF2232 DOMAIN-CONTAINING PROTEIN"/>
    <property type="match status" value="1"/>
</dbReference>
<feature type="transmembrane region" description="Helical" evidence="1">
    <location>
        <begin position="98"/>
        <end position="124"/>
    </location>
</feature>
<reference evidence="3 5" key="2">
    <citation type="submission" date="2018-03" db="EMBL/GenBank/DDBJ databases">
        <authorList>
            <person name="Keele B.F."/>
        </authorList>
    </citation>
    <scope>NUCLEOTIDE SEQUENCE [LARGE SCALE GENOMIC DNA]</scope>
    <source>
        <strain evidence="3">ZCTH4_d</strain>
    </source>
</reference>
<comment type="caution">
    <text evidence="2">The sequence shown here is derived from an EMBL/GenBank/DDBJ whole genome shotgun (WGS) entry which is preliminary data.</text>
</comment>
<keyword evidence="1" id="KW-0472">Membrane</keyword>
<protein>
    <submittedName>
        <fullName evidence="3">DUF2232 domain-containing protein</fullName>
    </submittedName>
</protein>
<feature type="transmembrane region" description="Helical" evidence="1">
    <location>
        <begin position="217"/>
        <end position="239"/>
    </location>
</feature>
<evidence type="ECO:0000313" key="2">
    <source>
        <dbReference type="EMBL" id="KYD12189.1"/>
    </source>
</evidence>
<dbReference type="Pfam" id="PF09991">
    <property type="entry name" value="DUF2232"/>
    <property type="match status" value="1"/>
</dbReference>
<dbReference type="InterPro" id="IPR018710">
    <property type="entry name" value="DUF2232"/>
</dbReference>
<reference evidence="2 4" key="1">
    <citation type="submission" date="2016-01" db="EMBL/GenBank/DDBJ databases">
        <title>Draft Genome Sequences of Seven Thermophilic Sporeformers Isolated from Foods.</title>
        <authorList>
            <person name="Berendsen E.M."/>
            <person name="Wells-Bennik M.H."/>
            <person name="Krawcyk A.O."/>
            <person name="De Jong A."/>
            <person name="Holsappel S."/>
            <person name="Eijlander R.T."/>
            <person name="Kuipers O.P."/>
        </authorList>
    </citation>
    <scope>NUCLEOTIDE SEQUENCE [LARGE SCALE GENOMIC DNA]</scope>
    <source>
        <strain evidence="2 4">B4135</strain>
    </source>
</reference>
<keyword evidence="1" id="KW-1133">Transmembrane helix</keyword>
<dbReference type="EMBL" id="LQYT01000094">
    <property type="protein sequence ID" value="KYD12189.1"/>
    <property type="molecule type" value="Genomic_DNA"/>
</dbReference>
<name>A0A150LJN9_9BACI</name>
<feature type="transmembrane region" description="Helical" evidence="1">
    <location>
        <begin position="55"/>
        <end position="86"/>
    </location>
</feature>
<dbReference type="STRING" id="301148.B4135_3103"/>
<feature type="transmembrane region" description="Helical" evidence="1">
    <location>
        <begin position="277"/>
        <end position="298"/>
    </location>
</feature>
<dbReference type="EMBL" id="QEWE01000015">
    <property type="protein sequence ID" value="REJ28907.1"/>
    <property type="molecule type" value="Genomic_DNA"/>
</dbReference>
<evidence type="ECO:0000256" key="1">
    <source>
        <dbReference type="SAM" id="Phobius"/>
    </source>
</evidence>